<name>A0A4Z2HIK8_9TELE</name>
<evidence type="ECO:0000313" key="2">
    <source>
        <dbReference type="Proteomes" id="UP000314294"/>
    </source>
</evidence>
<sequence length="124" mass="13481">MGCTLSRVAGCKEWSWAAAGFPRVTARVACSGTRLGSVKMAVVVLRIRSELRTTAGDKQGDDETQIIASVSGHWFRSIPVRLLLSAPYSWTGDSFSVLGMRSVEPWVSRAGTSRPLEVLPWGEL</sequence>
<reference evidence="1 2" key="1">
    <citation type="submission" date="2019-03" db="EMBL/GenBank/DDBJ databases">
        <title>First draft genome of Liparis tanakae, snailfish: a comprehensive survey of snailfish specific genes.</title>
        <authorList>
            <person name="Kim W."/>
            <person name="Song I."/>
            <person name="Jeong J.-H."/>
            <person name="Kim D."/>
            <person name="Kim S."/>
            <person name="Ryu S."/>
            <person name="Song J.Y."/>
            <person name="Lee S.K."/>
        </authorList>
    </citation>
    <scope>NUCLEOTIDE SEQUENCE [LARGE SCALE GENOMIC DNA]</scope>
    <source>
        <tissue evidence="1">Muscle</tissue>
    </source>
</reference>
<gene>
    <name evidence="1" type="ORF">EYF80_025070</name>
</gene>
<keyword evidence="2" id="KW-1185">Reference proteome</keyword>
<accession>A0A4Z2HIK8</accession>
<comment type="caution">
    <text evidence="1">The sequence shown here is derived from an EMBL/GenBank/DDBJ whole genome shotgun (WGS) entry which is preliminary data.</text>
</comment>
<dbReference type="Proteomes" id="UP000314294">
    <property type="component" value="Unassembled WGS sequence"/>
</dbReference>
<dbReference type="AlphaFoldDB" id="A0A4Z2HIK8"/>
<dbReference type="EMBL" id="SRLO01000247">
    <property type="protein sequence ID" value="TNN64764.1"/>
    <property type="molecule type" value="Genomic_DNA"/>
</dbReference>
<evidence type="ECO:0000313" key="1">
    <source>
        <dbReference type="EMBL" id="TNN64764.1"/>
    </source>
</evidence>
<organism evidence="1 2">
    <name type="scientific">Liparis tanakae</name>
    <name type="common">Tanaka's snailfish</name>
    <dbReference type="NCBI Taxonomy" id="230148"/>
    <lineage>
        <taxon>Eukaryota</taxon>
        <taxon>Metazoa</taxon>
        <taxon>Chordata</taxon>
        <taxon>Craniata</taxon>
        <taxon>Vertebrata</taxon>
        <taxon>Euteleostomi</taxon>
        <taxon>Actinopterygii</taxon>
        <taxon>Neopterygii</taxon>
        <taxon>Teleostei</taxon>
        <taxon>Neoteleostei</taxon>
        <taxon>Acanthomorphata</taxon>
        <taxon>Eupercaria</taxon>
        <taxon>Perciformes</taxon>
        <taxon>Cottioidei</taxon>
        <taxon>Cottales</taxon>
        <taxon>Liparidae</taxon>
        <taxon>Liparis</taxon>
    </lineage>
</organism>
<proteinExistence type="predicted"/>
<protein>
    <submittedName>
        <fullName evidence="1">Uncharacterized protein</fullName>
    </submittedName>
</protein>